<keyword evidence="3" id="KW-1185">Reference proteome</keyword>
<name>A0ABY3F9H3_9GAMM</name>
<sequence length="69" mass="7284">MHIILMLALVISGCALGSNVTWLFGGPVVVLGLLCFDMGTPAWREEQEGYLILLGLGCGAFTILANVFG</sequence>
<evidence type="ECO:0000313" key="3">
    <source>
        <dbReference type="Proteomes" id="UP000317938"/>
    </source>
</evidence>
<feature type="transmembrane region" description="Helical" evidence="1">
    <location>
        <begin position="49"/>
        <end position="68"/>
    </location>
</feature>
<dbReference type="EMBL" id="VNFF01000028">
    <property type="protein sequence ID" value="TVU80205.1"/>
    <property type="molecule type" value="Genomic_DNA"/>
</dbReference>
<proteinExistence type="predicted"/>
<comment type="caution">
    <text evidence="2">The sequence shown here is derived from an EMBL/GenBank/DDBJ whole genome shotgun (WGS) entry which is preliminary data.</text>
</comment>
<keyword evidence="1" id="KW-1133">Transmembrane helix</keyword>
<reference evidence="2 3" key="1">
    <citation type="submission" date="2019-07" db="EMBL/GenBank/DDBJ databases">
        <title>Diversity of Bacteria from Kongsfjorden, Arctic.</title>
        <authorList>
            <person name="Yu Y."/>
        </authorList>
    </citation>
    <scope>NUCLEOTIDE SEQUENCE [LARGE SCALE GENOMIC DNA]</scope>
    <source>
        <strain evidence="2 3">SM1927</strain>
    </source>
</reference>
<accession>A0ABY3F9H3</accession>
<keyword evidence="1" id="KW-0812">Transmembrane</keyword>
<keyword evidence="1" id="KW-0472">Membrane</keyword>
<protein>
    <submittedName>
        <fullName evidence="2">Uncharacterized protein</fullName>
    </submittedName>
</protein>
<dbReference type="RefSeq" id="WP_145242165.1">
    <property type="nucleotide sequence ID" value="NZ_VNFF01000028.1"/>
</dbReference>
<evidence type="ECO:0000313" key="2">
    <source>
        <dbReference type="EMBL" id="TVU80205.1"/>
    </source>
</evidence>
<evidence type="ECO:0000256" key="1">
    <source>
        <dbReference type="SAM" id="Phobius"/>
    </source>
</evidence>
<gene>
    <name evidence="2" type="ORF">FQP85_20715</name>
</gene>
<dbReference type="Proteomes" id="UP000317938">
    <property type="component" value="Unassembled WGS sequence"/>
</dbReference>
<organism evidence="2 3">
    <name type="scientific">Pseudoalteromonas neustonica</name>
    <dbReference type="NCBI Taxonomy" id="1840331"/>
    <lineage>
        <taxon>Bacteria</taxon>
        <taxon>Pseudomonadati</taxon>
        <taxon>Pseudomonadota</taxon>
        <taxon>Gammaproteobacteria</taxon>
        <taxon>Alteromonadales</taxon>
        <taxon>Pseudoalteromonadaceae</taxon>
        <taxon>Pseudoalteromonas</taxon>
    </lineage>
</organism>